<dbReference type="STRING" id="573061.Clocel_0598"/>
<feature type="transmembrane region" description="Helical" evidence="1">
    <location>
        <begin position="196"/>
        <end position="214"/>
    </location>
</feature>
<sequence>MESKRGFFNGAVYKICNYVWWFLLANAYFVIVNIPMIINIFALGNTEVTGINVFLFICLIPLGPAFSAMFTVMGKLVRDKEVNVTKEFFKGYKRNFWESLFFWLFQLVVLSVIYIDLLYLNTTELPVIFKYLIMAAAFIIGSIGLYAFPIISRFYLKVSDVIKLSIKYTFKRFDITMLNWLTIVAIFLVLTRVNNVLFLFATSIAGYLIMYYEVKVLDKIEEELSAE</sequence>
<gene>
    <name evidence="2" type="ordered locus">Clocel_0598</name>
</gene>
<organism evidence="2 3">
    <name type="scientific">Clostridium cellulovorans (strain ATCC 35296 / DSM 3052 / OCM 3 / 743B)</name>
    <dbReference type="NCBI Taxonomy" id="573061"/>
    <lineage>
        <taxon>Bacteria</taxon>
        <taxon>Bacillati</taxon>
        <taxon>Bacillota</taxon>
        <taxon>Clostridia</taxon>
        <taxon>Eubacteriales</taxon>
        <taxon>Clostridiaceae</taxon>
        <taxon>Clostridium</taxon>
    </lineage>
</organism>
<keyword evidence="1" id="KW-0472">Membrane</keyword>
<dbReference type="HOGENOM" id="CLU_099773_0_0_9"/>
<evidence type="ECO:0008006" key="4">
    <source>
        <dbReference type="Google" id="ProtNLM"/>
    </source>
</evidence>
<accession>D9SR81</accession>
<feature type="transmembrane region" description="Helical" evidence="1">
    <location>
        <begin position="95"/>
        <end position="115"/>
    </location>
</feature>
<feature type="transmembrane region" description="Helical" evidence="1">
    <location>
        <begin position="53"/>
        <end position="74"/>
    </location>
</feature>
<keyword evidence="1" id="KW-0812">Transmembrane</keyword>
<keyword evidence="1" id="KW-1133">Transmembrane helix</keyword>
<dbReference type="EMBL" id="CP002160">
    <property type="protein sequence ID" value="ADL50369.1"/>
    <property type="molecule type" value="Genomic_DNA"/>
</dbReference>
<name>D9SR81_CLOC7</name>
<protein>
    <recommendedName>
        <fullName evidence="4">Integral membrane protein</fullName>
    </recommendedName>
</protein>
<dbReference type="Pfam" id="PF04854">
    <property type="entry name" value="DUF624"/>
    <property type="match status" value="1"/>
</dbReference>
<dbReference type="Proteomes" id="UP000002730">
    <property type="component" value="Chromosome"/>
</dbReference>
<dbReference type="OrthoDB" id="1975933at2"/>
<evidence type="ECO:0000313" key="3">
    <source>
        <dbReference type="Proteomes" id="UP000002730"/>
    </source>
</evidence>
<keyword evidence="3" id="KW-1185">Reference proteome</keyword>
<evidence type="ECO:0000256" key="1">
    <source>
        <dbReference type="SAM" id="Phobius"/>
    </source>
</evidence>
<dbReference type="eggNOG" id="COG5578">
    <property type="taxonomic scope" value="Bacteria"/>
</dbReference>
<reference evidence="2 3" key="1">
    <citation type="submission" date="2010-08" db="EMBL/GenBank/DDBJ databases">
        <title>Complete sequence of Clostridium cellulovorans 743B.</title>
        <authorList>
            <consortium name="US DOE Joint Genome Institute"/>
            <person name="Lucas S."/>
            <person name="Copeland A."/>
            <person name="Lapidus A."/>
            <person name="Cheng J.-F."/>
            <person name="Bruce D."/>
            <person name="Goodwin L."/>
            <person name="Pitluck S."/>
            <person name="Chertkov O."/>
            <person name="Detter J.C."/>
            <person name="Han C."/>
            <person name="Tapia R."/>
            <person name="Land M."/>
            <person name="Hauser L."/>
            <person name="Chang Y.-J."/>
            <person name="Jeffries C."/>
            <person name="Kyrpides N."/>
            <person name="Ivanova N."/>
            <person name="Mikhailova N."/>
            <person name="Hemme C.L."/>
            <person name="Woyke T."/>
        </authorList>
    </citation>
    <scope>NUCLEOTIDE SEQUENCE [LARGE SCALE GENOMIC DNA]</scope>
    <source>
        <strain evidence="3">ATCC 35296 / DSM 3052 / OCM 3 / 743B</strain>
    </source>
</reference>
<dbReference type="AlphaFoldDB" id="D9SR81"/>
<dbReference type="InterPro" id="IPR006938">
    <property type="entry name" value="DUF624"/>
</dbReference>
<dbReference type="KEGG" id="ccb:Clocel_0598"/>
<feature type="transmembrane region" description="Helical" evidence="1">
    <location>
        <begin position="20"/>
        <end position="41"/>
    </location>
</feature>
<evidence type="ECO:0000313" key="2">
    <source>
        <dbReference type="EMBL" id="ADL50369.1"/>
    </source>
</evidence>
<feature type="transmembrane region" description="Helical" evidence="1">
    <location>
        <begin position="127"/>
        <end position="151"/>
    </location>
</feature>
<proteinExistence type="predicted"/>
<dbReference type="RefSeq" id="WP_010074852.1">
    <property type="nucleotide sequence ID" value="NC_014393.1"/>
</dbReference>